<evidence type="ECO:0000259" key="4">
    <source>
        <dbReference type="SMART" id="SM00822"/>
    </source>
</evidence>
<evidence type="ECO:0000256" key="3">
    <source>
        <dbReference type="RuleBase" id="RU000363"/>
    </source>
</evidence>
<dbReference type="Pfam" id="PF00106">
    <property type="entry name" value="adh_short"/>
    <property type="match status" value="1"/>
</dbReference>
<dbReference type="InterPro" id="IPR002347">
    <property type="entry name" value="SDR_fam"/>
</dbReference>
<accession>A0A1I0TGF4</accession>
<dbReference type="PANTHER" id="PTHR44196:SF1">
    <property type="entry name" value="DEHYDROGENASE_REDUCTASE SDR FAMILY MEMBER 7B"/>
    <property type="match status" value="1"/>
</dbReference>
<protein>
    <submittedName>
        <fullName evidence="5">Short-chain dehydrogenase</fullName>
    </submittedName>
</protein>
<dbReference type="CDD" id="cd05233">
    <property type="entry name" value="SDR_c"/>
    <property type="match status" value="1"/>
</dbReference>
<gene>
    <name evidence="5" type="ORF">SAMN05444374_106132</name>
</gene>
<evidence type="ECO:0000313" key="5">
    <source>
        <dbReference type="EMBL" id="SFA50820.1"/>
    </source>
</evidence>
<dbReference type="PRINTS" id="PR00081">
    <property type="entry name" value="GDHRDH"/>
</dbReference>
<dbReference type="SUPFAM" id="SSF51735">
    <property type="entry name" value="NAD(P)-binding Rossmann-fold domains"/>
    <property type="match status" value="1"/>
</dbReference>
<dbReference type="GeneID" id="85485851"/>
<dbReference type="EMBL" id="FOJN01000006">
    <property type="protein sequence ID" value="SFA50820.1"/>
    <property type="molecule type" value="Genomic_DNA"/>
</dbReference>
<organism evidence="5 6">
    <name type="scientific">Rhodococcoides kroppenstedtii</name>
    <dbReference type="NCBI Taxonomy" id="293050"/>
    <lineage>
        <taxon>Bacteria</taxon>
        <taxon>Bacillati</taxon>
        <taxon>Actinomycetota</taxon>
        <taxon>Actinomycetes</taxon>
        <taxon>Mycobacteriales</taxon>
        <taxon>Nocardiaceae</taxon>
        <taxon>Rhodococcoides</taxon>
    </lineage>
</organism>
<evidence type="ECO:0000256" key="1">
    <source>
        <dbReference type="ARBA" id="ARBA00006484"/>
    </source>
</evidence>
<dbReference type="InterPro" id="IPR057326">
    <property type="entry name" value="KR_dom"/>
</dbReference>
<dbReference type="GO" id="GO:0016020">
    <property type="term" value="C:membrane"/>
    <property type="evidence" value="ECO:0007669"/>
    <property type="project" value="TreeGrafter"/>
</dbReference>
<dbReference type="InterPro" id="IPR036291">
    <property type="entry name" value="NAD(P)-bd_dom_sf"/>
</dbReference>
<dbReference type="RefSeq" id="WP_082895131.1">
    <property type="nucleotide sequence ID" value="NZ_FOJN01000006.1"/>
</dbReference>
<keyword evidence="2" id="KW-0560">Oxidoreductase</keyword>
<dbReference type="OrthoDB" id="9810734at2"/>
<dbReference type="Proteomes" id="UP000182054">
    <property type="component" value="Unassembled WGS sequence"/>
</dbReference>
<name>A0A1I0TGF4_9NOCA</name>
<evidence type="ECO:0000313" key="6">
    <source>
        <dbReference type="Proteomes" id="UP000182054"/>
    </source>
</evidence>
<dbReference type="PRINTS" id="PR00080">
    <property type="entry name" value="SDRFAMILY"/>
</dbReference>
<reference evidence="5 6" key="1">
    <citation type="submission" date="2016-10" db="EMBL/GenBank/DDBJ databases">
        <authorList>
            <person name="de Groot N.N."/>
        </authorList>
    </citation>
    <scope>NUCLEOTIDE SEQUENCE [LARGE SCALE GENOMIC DNA]</scope>
    <source>
        <strain evidence="5 6">DSM 44908</strain>
    </source>
</reference>
<proteinExistence type="inferred from homology"/>
<dbReference type="Gene3D" id="3.40.50.720">
    <property type="entry name" value="NAD(P)-binding Rossmann-like Domain"/>
    <property type="match status" value="1"/>
</dbReference>
<evidence type="ECO:0000256" key="2">
    <source>
        <dbReference type="ARBA" id="ARBA00023002"/>
    </source>
</evidence>
<dbReference type="PANTHER" id="PTHR44196">
    <property type="entry name" value="DEHYDROGENASE/REDUCTASE SDR FAMILY MEMBER 7B"/>
    <property type="match status" value="1"/>
</dbReference>
<dbReference type="SMART" id="SM00822">
    <property type="entry name" value="PKS_KR"/>
    <property type="match status" value="1"/>
</dbReference>
<dbReference type="GO" id="GO:0016491">
    <property type="term" value="F:oxidoreductase activity"/>
    <property type="evidence" value="ECO:0007669"/>
    <property type="project" value="UniProtKB-KW"/>
</dbReference>
<comment type="similarity">
    <text evidence="1 3">Belongs to the short-chain dehydrogenases/reductases (SDR) family.</text>
</comment>
<sequence>MDVWGAVTGTYRRGAARFDRAGLQRPRPVSELIARGHTLEGSTVLVTGASSGIGAAAARRFGEEGATVLLVARSAEPLDAIRREIVDAGGSAVALTADLADEDDAARLIEKVLAEFGAPDVVVNNAGRSIRRRMLDSTDRLHDYRRTAAINYFAPVQLTLGFAPAMVERGSGHFVNVSTWGVPGGAMPKFSAYAGSKSALSMFGRSIAIEMARTGVGVTTVYFPLIRTPMIEPTARYRDVPTLSAEDAGEWLVDAARYRPAEMLPRYTRTLRRIGAARVEWADRLTAMAHL</sequence>
<feature type="domain" description="Ketoreductase" evidence="4">
    <location>
        <begin position="42"/>
        <end position="186"/>
    </location>
</feature>
<dbReference type="AlphaFoldDB" id="A0A1I0TGF4"/>